<feature type="transmembrane region" description="Helical" evidence="7">
    <location>
        <begin position="177"/>
        <end position="196"/>
    </location>
</feature>
<evidence type="ECO:0000313" key="10">
    <source>
        <dbReference type="Proteomes" id="UP000467240"/>
    </source>
</evidence>
<dbReference type="Pfam" id="PF00528">
    <property type="entry name" value="BPD_transp_1"/>
    <property type="match status" value="1"/>
</dbReference>
<protein>
    <submittedName>
        <fullName evidence="9">ABC transporter permease</fullName>
    </submittedName>
</protein>
<comment type="similarity">
    <text evidence="7">Belongs to the binding-protein-dependent transport system permease family.</text>
</comment>
<evidence type="ECO:0000256" key="6">
    <source>
        <dbReference type="ARBA" id="ARBA00023136"/>
    </source>
</evidence>
<keyword evidence="4 7" id="KW-0812">Transmembrane</keyword>
<reference evidence="9 10" key="1">
    <citation type="submission" date="2019-09" db="EMBL/GenBank/DDBJ databases">
        <title>Phylogeny of genus Pseudoclavibacter and closely related genus.</title>
        <authorList>
            <person name="Li Y."/>
        </authorList>
    </citation>
    <scope>NUCLEOTIDE SEQUENCE [LARGE SCALE GENOMIC DNA]</scope>
    <source>
        <strain evidence="9 10">DSM 23821</strain>
    </source>
</reference>
<keyword evidence="10" id="KW-1185">Reference proteome</keyword>
<evidence type="ECO:0000256" key="3">
    <source>
        <dbReference type="ARBA" id="ARBA00022475"/>
    </source>
</evidence>
<evidence type="ECO:0000256" key="4">
    <source>
        <dbReference type="ARBA" id="ARBA00022692"/>
    </source>
</evidence>
<dbReference type="Proteomes" id="UP000467240">
    <property type="component" value="Unassembled WGS sequence"/>
</dbReference>
<proteinExistence type="inferred from homology"/>
<keyword evidence="5 7" id="KW-1133">Transmembrane helix</keyword>
<feature type="transmembrane region" description="Helical" evidence="7">
    <location>
        <begin position="12"/>
        <end position="32"/>
    </location>
</feature>
<dbReference type="PANTHER" id="PTHR43163">
    <property type="entry name" value="DIPEPTIDE TRANSPORT SYSTEM PERMEASE PROTEIN DPPB-RELATED"/>
    <property type="match status" value="1"/>
</dbReference>
<dbReference type="GO" id="GO:0055085">
    <property type="term" value="P:transmembrane transport"/>
    <property type="evidence" value="ECO:0007669"/>
    <property type="project" value="InterPro"/>
</dbReference>
<name>A0A7J5BNB2_9MICO</name>
<dbReference type="PROSITE" id="PS50928">
    <property type="entry name" value="ABC_TM1"/>
    <property type="match status" value="1"/>
</dbReference>
<feature type="transmembrane region" description="Helical" evidence="7">
    <location>
        <begin position="106"/>
        <end position="126"/>
    </location>
</feature>
<evidence type="ECO:0000256" key="1">
    <source>
        <dbReference type="ARBA" id="ARBA00004651"/>
    </source>
</evidence>
<dbReference type="SUPFAM" id="SSF161098">
    <property type="entry name" value="MetI-like"/>
    <property type="match status" value="1"/>
</dbReference>
<dbReference type="CDD" id="cd06261">
    <property type="entry name" value="TM_PBP2"/>
    <property type="match status" value="1"/>
</dbReference>
<evidence type="ECO:0000313" key="9">
    <source>
        <dbReference type="EMBL" id="KAB1653607.1"/>
    </source>
</evidence>
<feature type="transmembrane region" description="Helical" evidence="7">
    <location>
        <begin position="138"/>
        <end position="161"/>
    </location>
</feature>
<dbReference type="AlphaFoldDB" id="A0A7J5BNB2"/>
<feature type="transmembrane region" description="Helical" evidence="7">
    <location>
        <begin position="277"/>
        <end position="303"/>
    </location>
</feature>
<keyword evidence="2 7" id="KW-0813">Transport</keyword>
<dbReference type="GO" id="GO:0005886">
    <property type="term" value="C:plasma membrane"/>
    <property type="evidence" value="ECO:0007669"/>
    <property type="project" value="UniProtKB-SubCell"/>
</dbReference>
<keyword evidence="6 7" id="KW-0472">Membrane</keyword>
<accession>A0A7J5BNB2</accession>
<comment type="subcellular location">
    <subcellularLocation>
        <location evidence="1 7">Cell membrane</location>
        <topology evidence="1 7">Multi-pass membrane protein</topology>
    </subcellularLocation>
</comment>
<gene>
    <name evidence="9" type="ORF">F8O01_14765</name>
</gene>
<dbReference type="Gene3D" id="1.10.3720.10">
    <property type="entry name" value="MetI-like"/>
    <property type="match status" value="1"/>
</dbReference>
<dbReference type="InterPro" id="IPR035906">
    <property type="entry name" value="MetI-like_sf"/>
</dbReference>
<dbReference type="EMBL" id="WBJZ01000022">
    <property type="protein sequence ID" value="KAB1653607.1"/>
    <property type="molecule type" value="Genomic_DNA"/>
</dbReference>
<sequence length="332" mass="35864">MRDVWVVRALGRWISQGALVMWGAVTLAFLLLKAVPGDPVDTILGTSASVPAETRQALRTDLGLDLPLWQQYLAALVRPLTGDFGVSYRARRPVLDLLASHALPTLWLTLAALALALGLAYLLAAVTRRGVSRRVADVVELVAISSPTFWIALALAQWFAYRLKWLPVTGGNEATRLILPAIALAIPMAGYFAQLLRDGLDRAEREPFAETARARGLSRGGLFARHTLRHSSASLLTVVAFSLGGLLGGTVLVENVFARQGLGRVTLDAIINRDLPVVLAVTMLSALVFVVVNALVDLIAMFVDPRLRTIEGRRRSVREAAETVDPVRTAAA</sequence>
<dbReference type="RefSeq" id="WP_158041723.1">
    <property type="nucleotide sequence ID" value="NZ_JACCFV010000001.1"/>
</dbReference>
<evidence type="ECO:0000256" key="7">
    <source>
        <dbReference type="RuleBase" id="RU363032"/>
    </source>
</evidence>
<evidence type="ECO:0000259" key="8">
    <source>
        <dbReference type="PROSITE" id="PS50928"/>
    </source>
</evidence>
<keyword evidence="3" id="KW-1003">Cell membrane</keyword>
<comment type="caution">
    <text evidence="9">The sequence shown here is derived from an EMBL/GenBank/DDBJ whole genome shotgun (WGS) entry which is preliminary data.</text>
</comment>
<evidence type="ECO:0000256" key="2">
    <source>
        <dbReference type="ARBA" id="ARBA00022448"/>
    </source>
</evidence>
<organism evidence="9 10">
    <name type="scientific">Pseudoclavibacter chungangensis</name>
    <dbReference type="NCBI Taxonomy" id="587635"/>
    <lineage>
        <taxon>Bacteria</taxon>
        <taxon>Bacillati</taxon>
        <taxon>Actinomycetota</taxon>
        <taxon>Actinomycetes</taxon>
        <taxon>Micrococcales</taxon>
        <taxon>Microbacteriaceae</taxon>
        <taxon>Pseudoclavibacter</taxon>
    </lineage>
</organism>
<dbReference type="InterPro" id="IPR000515">
    <property type="entry name" value="MetI-like"/>
</dbReference>
<dbReference type="OrthoDB" id="9778910at2"/>
<dbReference type="PANTHER" id="PTHR43163:SF6">
    <property type="entry name" value="DIPEPTIDE TRANSPORT SYSTEM PERMEASE PROTEIN DPPB-RELATED"/>
    <property type="match status" value="1"/>
</dbReference>
<feature type="transmembrane region" description="Helical" evidence="7">
    <location>
        <begin position="235"/>
        <end position="257"/>
    </location>
</feature>
<evidence type="ECO:0000256" key="5">
    <source>
        <dbReference type="ARBA" id="ARBA00022989"/>
    </source>
</evidence>
<feature type="domain" description="ABC transmembrane type-1" evidence="8">
    <location>
        <begin position="102"/>
        <end position="300"/>
    </location>
</feature>